<evidence type="ECO:0000313" key="3">
    <source>
        <dbReference type="EMBL" id="CDX12072.1"/>
    </source>
</evidence>
<keyword evidence="1" id="KW-0175">Coiled coil</keyword>
<reference evidence="4" key="1">
    <citation type="submission" date="2014-08" db="EMBL/GenBank/DDBJ databases">
        <authorList>
            <person name="Moulin L."/>
        </authorList>
    </citation>
    <scope>NUCLEOTIDE SEQUENCE [LARGE SCALE GENOMIC DNA]</scope>
</reference>
<accession>A0A090DAB9</accession>
<feature type="transmembrane region" description="Helical" evidence="2">
    <location>
        <begin position="88"/>
        <end position="108"/>
    </location>
</feature>
<dbReference type="Proteomes" id="UP000045285">
    <property type="component" value="Unassembled WGS sequence"/>
</dbReference>
<keyword evidence="2" id="KW-1133">Transmembrane helix</keyword>
<feature type="coiled-coil region" evidence="1">
    <location>
        <begin position="119"/>
        <end position="169"/>
    </location>
</feature>
<evidence type="ECO:0000256" key="1">
    <source>
        <dbReference type="SAM" id="Coils"/>
    </source>
</evidence>
<dbReference type="AlphaFoldDB" id="A0A090DAB9"/>
<keyword evidence="2" id="KW-0812">Transmembrane</keyword>
<evidence type="ECO:0000313" key="4">
    <source>
        <dbReference type="Proteomes" id="UP000045285"/>
    </source>
</evidence>
<sequence>MNASMSQKLASYGQWTYRGAWALEITASIIGLATGLMLGVQAFEASQSATAMDLVLASAPFFIVSIAELTKIPIATLLYGASWFWKPILVVFLLLLAGITFETVLLGLERAGTLRELQYEEIADQIDTLTRENAKLTASDEAAKQTDQVAKAKADLEEVGALADKARKEIQVRIADVNGELQATTALTPEASKAREQLKEQDQRRIDLVTERDNRVKQAVQEFERQRDSYVERIKDAREGGDAASAKRWEDEIGKLANPRSKTEAKYDAQLQALDQQIAAARAEFDRLRLQSPKMTDQQRQVLQNRRADLEKSLDEISADWERRLAQAREDLSAAQSAEAAEGKVISANQSRRDQIAKQLSDLEKKRIPLARTDQIRRIAARWYGEKPEQVSEPEAGKVAAIWFGSLAIIAGLAGPITAMVALGLQRIAAQAESRSGNRLSRLVRRMLLRWRWRRIRTIKMPVEVPVDREVEKRVEVPVEKVVKEILYVPVLTDDPDALRRALSEDLPAEVVDLVQIAAKGGRKRAGPA</sequence>
<feature type="transmembrane region" description="Helical" evidence="2">
    <location>
        <begin position="21"/>
        <end position="43"/>
    </location>
</feature>
<protein>
    <submittedName>
        <fullName evidence="3">Uncharacterized protein</fullName>
    </submittedName>
</protein>
<keyword evidence="4" id="KW-1185">Reference proteome</keyword>
<name>A0A090DAB9_MESPL</name>
<feature type="transmembrane region" description="Helical" evidence="2">
    <location>
        <begin position="400"/>
        <end position="425"/>
    </location>
</feature>
<evidence type="ECO:0000256" key="2">
    <source>
        <dbReference type="SAM" id="Phobius"/>
    </source>
</evidence>
<keyword evidence="2" id="KW-0472">Membrane</keyword>
<dbReference type="EMBL" id="CCMZ01000003">
    <property type="protein sequence ID" value="CDX12072.1"/>
    <property type="molecule type" value="Genomic_DNA"/>
</dbReference>
<proteinExistence type="predicted"/>
<gene>
    <name evidence="3" type="ORF">MPL3356_110318</name>
</gene>
<organism evidence="3 4">
    <name type="scientific">Mesorhizobium plurifarium</name>
    <dbReference type="NCBI Taxonomy" id="69974"/>
    <lineage>
        <taxon>Bacteria</taxon>
        <taxon>Pseudomonadati</taxon>
        <taxon>Pseudomonadota</taxon>
        <taxon>Alphaproteobacteria</taxon>
        <taxon>Hyphomicrobiales</taxon>
        <taxon>Phyllobacteriaceae</taxon>
        <taxon>Mesorhizobium</taxon>
    </lineage>
</organism>
<feature type="transmembrane region" description="Helical" evidence="2">
    <location>
        <begin position="55"/>
        <end position="81"/>
    </location>
</feature>
<feature type="coiled-coil region" evidence="1">
    <location>
        <begin position="264"/>
        <end position="366"/>
    </location>
</feature>